<evidence type="ECO:0000313" key="1">
    <source>
        <dbReference type="EMBL" id="DAD67307.1"/>
    </source>
</evidence>
<dbReference type="EMBL" id="BK014674">
    <property type="protein sequence ID" value="DAD67307.1"/>
    <property type="molecule type" value="Genomic_DNA"/>
</dbReference>
<sequence length="64" mass="7808">MLYGVNYSDFQNFLHYHFISIRKNQKTGRFDLVVKINNETFKFSDDYYFDVIRLAMNFINSRVL</sequence>
<reference evidence="1" key="1">
    <citation type="journal article" date="2021" name="Proc. Natl. Acad. Sci. U.S.A.">
        <title>A Catalog of Tens of Thousands of Viruses from Human Metagenomes Reveals Hidden Associations with Chronic Diseases.</title>
        <authorList>
            <person name="Tisza M.J."/>
            <person name="Buck C.B."/>
        </authorList>
    </citation>
    <scope>NUCLEOTIDE SEQUENCE</scope>
    <source>
        <strain evidence="1">CtFNB4</strain>
    </source>
</reference>
<name>A0A8S5LBS1_9VIRU</name>
<organism evidence="1">
    <name type="scientific">Inoviridae sp. ctFNB4</name>
    <dbReference type="NCBI Taxonomy" id="2823614"/>
    <lineage>
        <taxon>Viruses</taxon>
        <taxon>Monodnaviria</taxon>
        <taxon>Loebvirae</taxon>
        <taxon>Hofneiviricota</taxon>
        <taxon>Faserviricetes</taxon>
        <taxon>Tubulavirales</taxon>
        <taxon>Inoviridae</taxon>
    </lineage>
</organism>
<protein>
    <submittedName>
        <fullName evidence="1">Uncharacterized protein</fullName>
    </submittedName>
</protein>
<proteinExistence type="predicted"/>
<accession>A0A8S5LBS1</accession>